<dbReference type="OrthoDB" id="1572276at2759"/>
<evidence type="ECO:0000313" key="2">
    <source>
        <dbReference type="Proteomes" id="UP000824120"/>
    </source>
</evidence>
<dbReference type="Proteomes" id="UP000824120">
    <property type="component" value="Chromosome 1"/>
</dbReference>
<reference evidence="1 2" key="1">
    <citation type="submission" date="2020-09" db="EMBL/GenBank/DDBJ databases">
        <title>De no assembly of potato wild relative species, Solanum commersonii.</title>
        <authorList>
            <person name="Cho K."/>
        </authorList>
    </citation>
    <scope>NUCLEOTIDE SEQUENCE [LARGE SCALE GENOMIC DNA]</scope>
    <source>
        <strain evidence="1">LZ3.2</strain>
        <tissue evidence="1">Leaf</tissue>
    </source>
</reference>
<proteinExistence type="predicted"/>
<sequence length="74" mass="8234">MHKGKRKLRSAPTSLLSIVDLIIGDYLERNKYNPIFFNGGEATVSLEDMMILGGCSDLGDSKQRSLPKSSYIQE</sequence>
<organism evidence="1 2">
    <name type="scientific">Solanum commersonii</name>
    <name type="common">Commerson's wild potato</name>
    <name type="synonym">Commerson's nightshade</name>
    <dbReference type="NCBI Taxonomy" id="4109"/>
    <lineage>
        <taxon>Eukaryota</taxon>
        <taxon>Viridiplantae</taxon>
        <taxon>Streptophyta</taxon>
        <taxon>Embryophyta</taxon>
        <taxon>Tracheophyta</taxon>
        <taxon>Spermatophyta</taxon>
        <taxon>Magnoliopsida</taxon>
        <taxon>eudicotyledons</taxon>
        <taxon>Gunneridae</taxon>
        <taxon>Pentapetalae</taxon>
        <taxon>asterids</taxon>
        <taxon>lamiids</taxon>
        <taxon>Solanales</taxon>
        <taxon>Solanaceae</taxon>
        <taxon>Solanoideae</taxon>
        <taxon>Solaneae</taxon>
        <taxon>Solanum</taxon>
    </lineage>
</organism>
<evidence type="ECO:0000313" key="1">
    <source>
        <dbReference type="EMBL" id="KAG5629993.1"/>
    </source>
</evidence>
<gene>
    <name evidence="1" type="ORF">H5410_001710</name>
</gene>
<accession>A0A9J6AZX9</accession>
<dbReference type="AlphaFoldDB" id="A0A9J6AZX9"/>
<keyword evidence="2" id="KW-1185">Reference proteome</keyword>
<protein>
    <submittedName>
        <fullName evidence="1">Uncharacterized protein</fullName>
    </submittedName>
</protein>
<comment type="caution">
    <text evidence="1">The sequence shown here is derived from an EMBL/GenBank/DDBJ whole genome shotgun (WGS) entry which is preliminary data.</text>
</comment>
<dbReference type="EMBL" id="JACXVP010000001">
    <property type="protein sequence ID" value="KAG5629993.1"/>
    <property type="molecule type" value="Genomic_DNA"/>
</dbReference>
<name>A0A9J6AZX9_SOLCO</name>